<sequence length="240" mass="27041">MKRWTQCWPVYGWKNNKNITRNALGSGFSEDQPSVAGSPAVSLPGDVSRSPTPIPSQFVDVYEETLVQSPRSDTDSLRNASCSPRPRINSAQDNLPNHYGPDRSDSIGHVTWILCSMAFPPNLGNDAVHVEAYISSFHPGGQVVLKLTPDTISTLVRKHRLNYSGYPSTNGNDWYQTELQLVVLYAQFHQVLVNFVYLIGEDVLATLWERQEQKVPESIWKHVQTLMWGFFFPLSTVYIG</sequence>
<dbReference type="AlphaFoldDB" id="A0A5N6E8F7"/>
<feature type="compositionally biased region" description="Polar residues" evidence="1">
    <location>
        <begin position="69"/>
        <end position="82"/>
    </location>
</feature>
<protein>
    <submittedName>
        <fullName evidence="2">Uncharacterized protein</fullName>
    </submittedName>
</protein>
<evidence type="ECO:0000313" key="3">
    <source>
        <dbReference type="Proteomes" id="UP000326799"/>
    </source>
</evidence>
<evidence type="ECO:0000256" key="1">
    <source>
        <dbReference type="SAM" id="MobiDB-lite"/>
    </source>
</evidence>
<keyword evidence="3" id="KW-1185">Reference proteome</keyword>
<feature type="region of interest" description="Disordered" evidence="1">
    <location>
        <begin position="69"/>
        <end position="100"/>
    </location>
</feature>
<organism evidence="2 3">
    <name type="scientific">Aspergillus novoparasiticus</name>
    <dbReference type="NCBI Taxonomy" id="986946"/>
    <lineage>
        <taxon>Eukaryota</taxon>
        <taxon>Fungi</taxon>
        <taxon>Dikarya</taxon>
        <taxon>Ascomycota</taxon>
        <taxon>Pezizomycotina</taxon>
        <taxon>Eurotiomycetes</taxon>
        <taxon>Eurotiomycetidae</taxon>
        <taxon>Eurotiales</taxon>
        <taxon>Aspergillaceae</taxon>
        <taxon>Aspergillus</taxon>
        <taxon>Aspergillus subgen. Circumdati</taxon>
    </lineage>
</organism>
<gene>
    <name evidence="2" type="ORF">BDV33DRAFT_185538</name>
</gene>
<feature type="region of interest" description="Disordered" evidence="1">
    <location>
        <begin position="24"/>
        <end position="54"/>
    </location>
</feature>
<accession>A0A5N6E8F7</accession>
<name>A0A5N6E8F7_9EURO</name>
<proteinExistence type="predicted"/>
<dbReference type="EMBL" id="ML733722">
    <property type="protein sequence ID" value="KAB8213053.1"/>
    <property type="molecule type" value="Genomic_DNA"/>
</dbReference>
<reference evidence="2 3" key="1">
    <citation type="submission" date="2019-04" db="EMBL/GenBank/DDBJ databases">
        <title>Fungal friends and foes A comparative genomics study of 23 Aspergillus species from section Flavi.</title>
        <authorList>
            <consortium name="DOE Joint Genome Institute"/>
            <person name="Kjaerbolling I."/>
            <person name="Vesth T.C."/>
            <person name="Frisvad J.C."/>
            <person name="Nybo J.L."/>
            <person name="Theobald S."/>
            <person name="Kildgaard S."/>
            <person name="Petersen T.I."/>
            <person name="Kuo A."/>
            <person name="Sato A."/>
            <person name="Lyhne E.K."/>
            <person name="Kogle M.E."/>
            <person name="Wiebenga A."/>
            <person name="Kun R.S."/>
            <person name="Lubbers R.J."/>
            <person name="Makela M.R."/>
            <person name="Barry K."/>
            <person name="Chovatia M."/>
            <person name="Clum A."/>
            <person name="Daum C."/>
            <person name="Haridas S."/>
            <person name="He G."/>
            <person name="LaButti K."/>
            <person name="Lipzen A."/>
            <person name="Mondo S."/>
            <person name="Pangilinan J."/>
            <person name="Riley R."/>
            <person name="Salamov A."/>
            <person name="Simmons B.A."/>
            <person name="Magnuson J.K."/>
            <person name="Henrissat B."/>
            <person name="Mortensen U.H."/>
            <person name="Larsen T.O."/>
            <person name="De vries R.P."/>
            <person name="Grigoriev I.V."/>
            <person name="Machida M."/>
            <person name="Baker S.E."/>
            <person name="Andersen M.R."/>
        </authorList>
    </citation>
    <scope>NUCLEOTIDE SEQUENCE [LARGE SCALE GENOMIC DNA]</scope>
    <source>
        <strain evidence="2 3">CBS 126849</strain>
    </source>
</reference>
<dbReference type="Proteomes" id="UP000326799">
    <property type="component" value="Unassembled WGS sequence"/>
</dbReference>
<evidence type="ECO:0000313" key="2">
    <source>
        <dbReference type="EMBL" id="KAB8213053.1"/>
    </source>
</evidence>